<dbReference type="Gramene" id="PHT93976">
    <property type="protein sequence ID" value="PHT93976"/>
    <property type="gene ID" value="T459_01858"/>
</dbReference>
<evidence type="ECO:0000259" key="4">
    <source>
        <dbReference type="PROSITE" id="PS50600"/>
    </source>
</evidence>
<gene>
    <name evidence="5" type="ORF">T459_01858</name>
</gene>
<reference evidence="5 6" key="2">
    <citation type="journal article" date="2017" name="Genome Biol.">
        <title>New reference genome sequences of hot pepper reveal the massive evolution of plant disease-resistance genes by retroduplication.</title>
        <authorList>
            <person name="Kim S."/>
            <person name="Park J."/>
            <person name="Yeom S.I."/>
            <person name="Kim Y.M."/>
            <person name="Seo E."/>
            <person name="Kim K.T."/>
            <person name="Kim M.S."/>
            <person name="Lee J.M."/>
            <person name="Cheong K."/>
            <person name="Shin H.S."/>
            <person name="Kim S.B."/>
            <person name="Han K."/>
            <person name="Lee J."/>
            <person name="Park M."/>
            <person name="Lee H.A."/>
            <person name="Lee H.Y."/>
            <person name="Lee Y."/>
            <person name="Oh S."/>
            <person name="Lee J.H."/>
            <person name="Choi E."/>
            <person name="Choi E."/>
            <person name="Lee S.E."/>
            <person name="Jeon J."/>
            <person name="Kim H."/>
            <person name="Choi G."/>
            <person name="Song H."/>
            <person name="Lee J."/>
            <person name="Lee S.C."/>
            <person name="Kwon J.K."/>
            <person name="Lee H.Y."/>
            <person name="Koo N."/>
            <person name="Hong Y."/>
            <person name="Kim R.W."/>
            <person name="Kang W.H."/>
            <person name="Huh J.H."/>
            <person name="Kang B.C."/>
            <person name="Yang T.J."/>
            <person name="Lee Y.H."/>
            <person name="Bennetzen J.L."/>
            <person name="Choi D."/>
        </authorList>
    </citation>
    <scope>NUCLEOTIDE SEQUENCE [LARGE SCALE GENOMIC DNA]</scope>
    <source>
        <strain evidence="6">cv. CM334</strain>
    </source>
</reference>
<dbReference type="PANTHER" id="PTHR48302">
    <property type="entry name" value="ULP1 PROTEASE FAMILY, C-TERMINAL CATALYTIC DOMAIN CONTAINING PROTEIN"/>
    <property type="match status" value="1"/>
</dbReference>
<dbReference type="GO" id="GO:0006508">
    <property type="term" value="P:proteolysis"/>
    <property type="evidence" value="ECO:0007669"/>
    <property type="project" value="UniProtKB-KW"/>
</dbReference>
<keyword evidence="2" id="KW-0645">Protease</keyword>
<dbReference type="InterPro" id="IPR038765">
    <property type="entry name" value="Papain-like_cys_pep_sf"/>
</dbReference>
<organism evidence="5 6">
    <name type="scientific">Capsicum annuum</name>
    <name type="common">Capsicum pepper</name>
    <dbReference type="NCBI Taxonomy" id="4072"/>
    <lineage>
        <taxon>Eukaryota</taxon>
        <taxon>Viridiplantae</taxon>
        <taxon>Streptophyta</taxon>
        <taxon>Embryophyta</taxon>
        <taxon>Tracheophyta</taxon>
        <taxon>Spermatophyta</taxon>
        <taxon>Magnoliopsida</taxon>
        <taxon>eudicotyledons</taxon>
        <taxon>Gunneridae</taxon>
        <taxon>Pentapetalae</taxon>
        <taxon>asterids</taxon>
        <taxon>lamiids</taxon>
        <taxon>Solanales</taxon>
        <taxon>Solanaceae</taxon>
        <taxon>Solanoideae</taxon>
        <taxon>Capsiceae</taxon>
        <taxon>Capsicum</taxon>
    </lineage>
</organism>
<evidence type="ECO:0000256" key="3">
    <source>
        <dbReference type="ARBA" id="ARBA00022801"/>
    </source>
</evidence>
<dbReference type="Pfam" id="PF02902">
    <property type="entry name" value="Peptidase_C48"/>
    <property type="match status" value="1"/>
</dbReference>
<comment type="caution">
    <text evidence="5">The sequence shown here is derived from an EMBL/GenBank/DDBJ whole genome shotgun (WGS) entry which is preliminary data.</text>
</comment>
<protein>
    <recommendedName>
        <fullName evidence="4">Ubiquitin-like protease family profile domain-containing protein</fullName>
    </recommendedName>
</protein>
<evidence type="ECO:0000313" key="5">
    <source>
        <dbReference type="EMBL" id="PHT93976.1"/>
    </source>
</evidence>
<reference evidence="5 6" key="1">
    <citation type="journal article" date="2014" name="Nat. Genet.">
        <title>Genome sequence of the hot pepper provides insights into the evolution of pungency in Capsicum species.</title>
        <authorList>
            <person name="Kim S."/>
            <person name="Park M."/>
            <person name="Yeom S.I."/>
            <person name="Kim Y.M."/>
            <person name="Lee J.M."/>
            <person name="Lee H.A."/>
            <person name="Seo E."/>
            <person name="Choi J."/>
            <person name="Cheong K."/>
            <person name="Kim K.T."/>
            <person name="Jung K."/>
            <person name="Lee G.W."/>
            <person name="Oh S.K."/>
            <person name="Bae C."/>
            <person name="Kim S.B."/>
            <person name="Lee H.Y."/>
            <person name="Kim S.Y."/>
            <person name="Kim M.S."/>
            <person name="Kang B.C."/>
            <person name="Jo Y.D."/>
            <person name="Yang H.B."/>
            <person name="Jeong H.J."/>
            <person name="Kang W.H."/>
            <person name="Kwon J.K."/>
            <person name="Shin C."/>
            <person name="Lim J.Y."/>
            <person name="Park J.H."/>
            <person name="Huh J.H."/>
            <person name="Kim J.S."/>
            <person name="Kim B.D."/>
            <person name="Cohen O."/>
            <person name="Paran I."/>
            <person name="Suh M.C."/>
            <person name="Lee S.B."/>
            <person name="Kim Y.K."/>
            <person name="Shin Y."/>
            <person name="Noh S.J."/>
            <person name="Park J."/>
            <person name="Seo Y.S."/>
            <person name="Kwon S.Y."/>
            <person name="Kim H.A."/>
            <person name="Park J.M."/>
            <person name="Kim H.J."/>
            <person name="Choi S.B."/>
            <person name="Bosland P.W."/>
            <person name="Reeves G."/>
            <person name="Jo S.H."/>
            <person name="Lee B.W."/>
            <person name="Cho H.T."/>
            <person name="Choi H.S."/>
            <person name="Lee M.S."/>
            <person name="Yu Y."/>
            <person name="Do Choi Y."/>
            <person name="Park B.S."/>
            <person name="van Deynze A."/>
            <person name="Ashrafi H."/>
            <person name="Hill T."/>
            <person name="Kim W.T."/>
            <person name="Pai H.S."/>
            <person name="Ahn H.K."/>
            <person name="Yeam I."/>
            <person name="Giovannoni J.J."/>
            <person name="Rose J.K."/>
            <person name="Sorensen I."/>
            <person name="Lee S.J."/>
            <person name="Kim R.W."/>
            <person name="Choi I.Y."/>
            <person name="Choi B.S."/>
            <person name="Lim J.S."/>
            <person name="Lee Y.H."/>
            <person name="Choi D."/>
        </authorList>
    </citation>
    <scope>NUCLEOTIDE SEQUENCE [LARGE SCALE GENOMIC DNA]</scope>
    <source>
        <strain evidence="6">cv. CM334</strain>
    </source>
</reference>
<dbReference type="SUPFAM" id="SSF54001">
    <property type="entry name" value="Cysteine proteinases"/>
    <property type="match status" value="1"/>
</dbReference>
<dbReference type="AlphaFoldDB" id="A0A2G3AIA4"/>
<dbReference type="Proteomes" id="UP000222542">
    <property type="component" value="Unassembled WGS sequence"/>
</dbReference>
<dbReference type="GO" id="GO:0008234">
    <property type="term" value="F:cysteine-type peptidase activity"/>
    <property type="evidence" value="ECO:0007669"/>
    <property type="project" value="InterPro"/>
</dbReference>
<keyword evidence="6" id="KW-1185">Reference proteome</keyword>
<dbReference type="Gene3D" id="3.40.395.10">
    <property type="entry name" value="Adenoviral Proteinase, Chain A"/>
    <property type="match status" value="1"/>
</dbReference>
<sequence length="385" mass="44035">MMVNTYTKMVTRSISRCGPDVHTVPMFDLGISQTEEDDALSSKEVRAIRHKRKVTDDVLSPDNDDELVKEIDAQKQYYRIHGMPLAMQVWLYECCSAVDPKIVVKHGSIIFKLLNWKTTDRRPHFEAFIEGMLADVDNPAVYRNIIATSREMTILQLPSVDAVEDITSDDVSSSDDFQDAPSATEKNKAKKKIDIVSSPDHNVEAVEDIPVVLYRYLNILALAILVLQSRVILIALSYNRLMAGFPWYTVNHVLIPLHVKEFHWVLVVVSFLDRCLYVYDSYNSAIHDVYVKTEVQKFVETSLLNVDFYKKKIAIGWQCHSKYKNRDESDPFEVIFFDDITQQRSGSMDCGIYVAVYAEFLTVGHGVSNQKFDIALLRTRYAALL</sequence>
<dbReference type="EMBL" id="AYRZ02000001">
    <property type="protein sequence ID" value="PHT93976.1"/>
    <property type="molecule type" value="Genomic_DNA"/>
</dbReference>
<dbReference type="PROSITE" id="PS50600">
    <property type="entry name" value="ULP_PROTEASE"/>
    <property type="match status" value="1"/>
</dbReference>
<feature type="domain" description="Ubiquitin-like protease family profile" evidence="4">
    <location>
        <begin position="186"/>
        <end position="361"/>
    </location>
</feature>
<evidence type="ECO:0000256" key="2">
    <source>
        <dbReference type="ARBA" id="ARBA00022670"/>
    </source>
</evidence>
<dbReference type="InterPro" id="IPR003653">
    <property type="entry name" value="Peptidase_C48_C"/>
</dbReference>
<name>A0A2G3AIA4_CAPAN</name>
<evidence type="ECO:0000313" key="6">
    <source>
        <dbReference type="Proteomes" id="UP000222542"/>
    </source>
</evidence>
<keyword evidence="3" id="KW-0378">Hydrolase</keyword>
<comment type="similarity">
    <text evidence="1">Belongs to the peptidase C48 family.</text>
</comment>
<accession>A0A2G3AIA4</accession>
<evidence type="ECO:0000256" key="1">
    <source>
        <dbReference type="ARBA" id="ARBA00005234"/>
    </source>
</evidence>
<proteinExistence type="inferred from homology"/>
<dbReference type="PANTHER" id="PTHR48302:SF2">
    <property type="entry name" value="DUF1985 DOMAIN-CONTAINING PROTEIN"/>
    <property type="match status" value="1"/>
</dbReference>